<feature type="compositionally biased region" description="Basic residues" evidence="1">
    <location>
        <begin position="41"/>
        <end position="56"/>
    </location>
</feature>
<comment type="caution">
    <text evidence="2">The sequence shown here is derived from an EMBL/GenBank/DDBJ whole genome shotgun (WGS) entry which is preliminary data.</text>
</comment>
<evidence type="ECO:0000313" key="3">
    <source>
        <dbReference type="Proteomes" id="UP000557566"/>
    </source>
</evidence>
<feature type="compositionally biased region" description="Low complexity" evidence="1">
    <location>
        <begin position="57"/>
        <end position="66"/>
    </location>
</feature>
<name>A0A8H4PKJ4_9HYPO</name>
<gene>
    <name evidence="2" type="ORF">G6O67_007951</name>
</gene>
<reference evidence="2 3" key="1">
    <citation type="journal article" date="2020" name="Genome Biol. Evol.">
        <title>A new high-quality draft genome assembly of the Chinese cordyceps Ophiocordyceps sinensis.</title>
        <authorList>
            <person name="Shu R."/>
            <person name="Zhang J."/>
            <person name="Meng Q."/>
            <person name="Zhang H."/>
            <person name="Zhou G."/>
            <person name="Li M."/>
            <person name="Wu P."/>
            <person name="Zhao Y."/>
            <person name="Chen C."/>
            <person name="Qin Q."/>
        </authorList>
    </citation>
    <scope>NUCLEOTIDE SEQUENCE [LARGE SCALE GENOMIC DNA]</scope>
    <source>
        <strain evidence="2 3">IOZ07</strain>
    </source>
</reference>
<sequence>MKHYQALLARPGTFLVRHSMPACVSKGVIMSSMPPSLPRVRAVRKHGGRPSRRRASRQPSPASAHRIAGSPAPGLEELGPGAVVPATM</sequence>
<protein>
    <submittedName>
        <fullName evidence="2">Uncharacterized protein</fullName>
    </submittedName>
</protein>
<dbReference type="AlphaFoldDB" id="A0A8H4PKJ4"/>
<dbReference type="EMBL" id="JAAVMX010000009">
    <property type="protein sequence ID" value="KAF4504504.1"/>
    <property type="molecule type" value="Genomic_DNA"/>
</dbReference>
<proteinExistence type="predicted"/>
<feature type="region of interest" description="Disordered" evidence="1">
    <location>
        <begin position="41"/>
        <end position="88"/>
    </location>
</feature>
<organism evidence="2 3">
    <name type="scientific">Ophiocordyceps sinensis</name>
    <dbReference type="NCBI Taxonomy" id="72228"/>
    <lineage>
        <taxon>Eukaryota</taxon>
        <taxon>Fungi</taxon>
        <taxon>Dikarya</taxon>
        <taxon>Ascomycota</taxon>
        <taxon>Pezizomycotina</taxon>
        <taxon>Sordariomycetes</taxon>
        <taxon>Hypocreomycetidae</taxon>
        <taxon>Hypocreales</taxon>
        <taxon>Ophiocordycipitaceae</taxon>
        <taxon>Ophiocordyceps</taxon>
    </lineage>
</organism>
<evidence type="ECO:0000313" key="2">
    <source>
        <dbReference type="EMBL" id="KAF4504504.1"/>
    </source>
</evidence>
<evidence type="ECO:0000256" key="1">
    <source>
        <dbReference type="SAM" id="MobiDB-lite"/>
    </source>
</evidence>
<keyword evidence="3" id="KW-1185">Reference proteome</keyword>
<dbReference type="Proteomes" id="UP000557566">
    <property type="component" value="Unassembled WGS sequence"/>
</dbReference>
<accession>A0A8H4PKJ4</accession>